<organism evidence="1 2">
    <name type="scientific">Phaseolus coccineus</name>
    <name type="common">Scarlet runner bean</name>
    <name type="synonym">Phaseolus multiflorus</name>
    <dbReference type="NCBI Taxonomy" id="3886"/>
    <lineage>
        <taxon>Eukaryota</taxon>
        <taxon>Viridiplantae</taxon>
        <taxon>Streptophyta</taxon>
        <taxon>Embryophyta</taxon>
        <taxon>Tracheophyta</taxon>
        <taxon>Spermatophyta</taxon>
        <taxon>Magnoliopsida</taxon>
        <taxon>eudicotyledons</taxon>
        <taxon>Gunneridae</taxon>
        <taxon>Pentapetalae</taxon>
        <taxon>rosids</taxon>
        <taxon>fabids</taxon>
        <taxon>Fabales</taxon>
        <taxon>Fabaceae</taxon>
        <taxon>Papilionoideae</taxon>
        <taxon>50 kb inversion clade</taxon>
        <taxon>NPAAA clade</taxon>
        <taxon>indigoferoid/millettioid clade</taxon>
        <taxon>Phaseoleae</taxon>
        <taxon>Phaseolus</taxon>
    </lineage>
</organism>
<dbReference type="EMBL" id="JAYMYR010000007">
    <property type="protein sequence ID" value="KAK7354316.1"/>
    <property type="molecule type" value="Genomic_DNA"/>
</dbReference>
<evidence type="ECO:0000313" key="1">
    <source>
        <dbReference type="EMBL" id="KAK7354316.1"/>
    </source>
</evidence>
<evidence type="ECO:0000313" key="2">
    <source>
        <dbReference type="Proteomes" id="UP001374584"/>
    </source>
</evidence>
<keyword evidence="2" id="KW-1185">Reference proteome</keyword>
<protein>
    <submittedName>
        <fullName evidence="1">Uncharacterized protein</fullName>
    </submittedName>
</protein>
<gene>
    <name evidence="1" type="ORF">VNO80_19775</name>
</gene>
<accession>A0AAN9MGU2</accession>
<name>A0AAN9MGU2_PHACN</name>
<comment type="caution">
    <text evidence="1">The sequence shown here is derived from an EMBL/GenBank/DDBJ whole genome shotgun (WGS) entry which is preliminary data.</text>
</comment>
<proteinExistence type="predicted"/>
<dbReference type="Proteomes" id="UP001374584">
    <property type="component" value="Unassembled WGS sequence"/>
</dbReference>
<dbReference type="AlphaFoldDB" id="A0AAN9MGU2"/>
<reference evidence="1 2" key="1">
    <citation type="submission" date="2024-01" db="EMBL/GenBank/DDBJ databases">
        <title>The genomes of 5 underutilized Papilionoideae crops provide insights into root nodulation and disease resistanc.</title>
        <authorList>
            <person name="Jiang F."/>
        </authorList>
    </citation>
    <scope>NUCLEOTIDE SEQUENCE [LARGE SCALE GENOMIC DNA]</scope>
    <source>
        <strain evidence="1">JINMINGXINNONG_FW02</strain>
        <tissue evidence="1">Leaves</tissue>
    </source>
</reference>
<sequence>MSSVGPLGRDVGYMYTTLIPTLKVGRWILFSGVRENRGELDLWYWGDPRRGSGYRWGSMIESYAESVQILWDDVEMGMIAL</sequence>